<evidence type="ECO:0000256" key="5">
    <source>
        <dbReference type="ARBA" id="ARBA00022827"/>
    </source>
</evidence>
<dbReference type="KEGG" id="acin:CBP34_17425"/>
<dbReference type="AlphaFoldDB" id="A0A240U8Q8"/>
<evidence type="ECO:0000259" key="9">
    <source>
        <dbReference type="Pfam" id="PF02771"/>
    </source>
</evidence>
<feature type="domain" description="Acyl-CoA dehydrogenase/oxidase C-terminal" evidence="7">
    <location>
        <begin position="240"/>
        <end position="388"/>
    </location>
</feature>
<dbReference type="Proteomes" id="UP000194432">
    <property type="component" value="Chromosome 1"/>
</dbReference>
<dbReference type="GO" id="GO:0003995">
    <property type="term" value="F:acyl-CoA dehydrogenase activity"/>
    <property type="evidence" value="ECO:0007669"/>
    <property type="project" value="InterPro"/>
</dbReference>
<dbReference type="InterPro" id="IPR009100">
    <property type="entry name" value="AcylCoA_DH/oxidase_NM_dom_sf"/>
</dbReference>
<dbReference type="SUPFAM" id="SSF47203">
    <property type="entry name" value="Acyl-CoA dehydrogenase C-terminal domain-like"/>
    <property type="match status" value="1"/>
</dbReference>
<sequence>MRRKQPHGLQPFPEIRELRDRTRQFIAEQVIPLENDERQSSHGPSEALRRELVARARTAGLLTPHASREMGGLGLSHVAKAAVFEEAGYSWLGPTALNIHAPDEGNIHLMEEVATLAHKERWLRPQVAGHIRSCFAMTEPSPGAGADPSMLATTAVRDGDDYLINGLKWFITGAEGADYAIVMARMEDGSATMFLTDMDRPGITLERSMDAMDSCFTGGHGVLRFDNLRIPATDVLGEIGKGFRYAQVRLAPARLTHCMRWLGQARRAHDAALAYTRRRQAFGKPLAEHEGVGFMLADNDMDLHTARLHIWHTAWLLDQGEKCNFESSRAKVVCSEAEWRVVDRSVQMLGGSGVTSESPVMRIFTDMRAFRIYDGPSEVHRWSMARKLVHLAEKAEAA</sequence>
<feature type="domain" description="Acyl-CoA oxidase/dehydrogenase middle" evidence="8">
    <location>
        <begin position="134"/>
        <end position="212"/>
    </location>
</feature>
<dbReference type="PANTHER" id="PTHR48083:SF13">
    <property type="entry name" value="ACYL-COA DEHYDROGENASE FAMILY MEMBER 11"/>
    <property type="match status" value="1"/>
</dbReference>
<feature type="domain" description="Acyl-CoA dehydrogenase/oxidase N-terminal" evidence="9">
    <location>
        <begin position="14"/>
        <end position="129"/>
    </location>
</feature>
<evidence type="ECO:0000256" key="6">
    <source>
        <dbReference type="ARBA" id="ARBA00023002"/>
    </source>
</evidence>
<dbReference type="Pfam" id="PF00441">
    <property type="entry name" value="Acyl-CoA_dh_1"/>
    <property type="match status" value="1"/>
</dbReference>
<comment type="cofactor">
    <cofactor evidence="1">
        <name>FAD</name>
        <dbReference type="ChEBI" id="CHEBI:57692"/>
    </cofactor>
</comment>
<dbReference type="GO" id="GO:0050660">
    <property type="term" value="F:flavin adenine dinucleotide binding"/>
    <property type="evidence" value="ECO:0007669"/>
    <property type="project" value="InterPro"/>
</dbReference>
<dbReference type="Gene3D" id="1.20.140.10">
    <property type="entry name" value="Butyryl-CoA Dehydrogenase, subunit A, domain 3"/>
    <property type="match status" value="1"/>
</dbReference>
<evidence type="ECO:0000256" key="2">
    <source>
        <dbReference type="ARBA" id="ARBA00009347"/>
    </source>
</evidence>
<name>A0A240U8Q8_9BURK</name>
<evidence type="ECO:0000256" key="4">
    <source>
        <dbReference type="ARBA" id="ARBA00022630"/>
    </source>
</evidence>
<accession>A0A240U8Q8</accession>
<evidence type="ECO:0000313" key="11">
    <source>
        <dbReference type="Proteomes" id="UP000194432"/>
    </source>
</evidence>
<keyword evidence="6" id="KW-0560">Oxidoreductase</keyword>
<evidence type="ECO:0000259" key="8">
    <source>
        <dbReference type="Pfam" id="PF02770"/>
    </source>
</evidence>
<dbReference type="GO" id="GO:0033539">
    <property type="term" value="P:fatty acid beta-oxidation using acyl-CoA dehydrogenase"/>
    <property type="evidence" value="ECO:0007669"/>
    <property type="project" value="TreeGrafter"/>
</dbReference>
<dbReference type="InterPro" id="IPR006089">
    <property type="entry name" value="Acyl-CoA_DH_CS"/>
</dbReference>
<reference evidence="10 11" key="1">
    <citation type="submission" date="2017-05" db="EMBL/GenBank/DDBJ databases">
        <title>Polyphasic characterization of four soil-derived phenanthrene-degrading Acidovorax strains and proposal of Acidovorax phenanthrenivorans sp. nov.</title>
        <authorList>
            <person name="Singleton D.R."/>
            <person name="Lee J."/>
            <person name="Dickey A.N."/>
            <person name="Stroud A."/>
            <person name="Scholl E.H."/>
            <person name="Wright F.A."/>
            <person name="Aitken M.D."/>
        </authorList>
    </citation>
    <scope>NUCLEOTIDE SEQUENCE [LARGE SCALE GENOMIC DNA]</scope>
    <source>
        <strain evidence="10">NA3</strain>
    </source>
</reference>
<keyword evidence="5" id="KW-0274">FAD</keyword>
<dbReference type="InterPro" id="IPR046373">
    <property type="entry name" value="Acyl-CoA_Oxase/DH_mid-dom_sf"/>
</dbReference>
<dbReference type="Pfam" id="PF02771">
    <property type="entry name" value="Acyl-CoA_dh_N"/>
    <property type="match status" value="1"/>
</dbReference>
<proteinExistence type="inferred from homology"/>
<dbReference type="Gene3D" id="1.10.540.10">
    <property type="entry name" value="Acyl-CoA dehydrogenase/oxidase, N-terminal domain"/>
    <property type="match status" value="1"/>
</dbReference>
<dbReference type="SUPFAM" id="SSF56645">
    <property type="entry name" value="Acyl-CoA dehydrogenase NM domain-like"/>
    <property type="match status" value="1"/>
</dbReference>
<dbReference type="InterPro" id="IPR006091">
    <property type="entry name" value="Acyl-CoA_Oxase/DH_mid-dom"/>
</dbReference>
<comment type="similarity">
    <text evidence="2">Belongs to the acyl-CoA dehydrogenase family.</text>
</comment>
<comment type="subunit">
    <text evidence="3">Homodimer.</text>
</comment>
<evidence type="ECO:0000256" key="3">
    <source>
        <dbReference type="ARBA" id="ARBA00011738"/>
    </source>
</evidence>
<dbReference type="InterPro" id="IPR009075">
    <property type="entry name" value="AcylCo_DH/oxidase_C"/>
</dbReference>
<dbReference type="InterPro" id="IPR037069">
    <property type="entry name" value="AcylCoA_DH/ox_N_sf"/>
</dbReference>
<keyword evidence="11" id="KW-1185">Reference proteome</keyword>
<dbReference type="PANTHER" id="PTHR48083">
    <property type="entry name" value="MEDIUM-CHAIN SPECIFIC ACYL-COA DEHYDROGENASE, MITOCHONDRIAL-RELATED"/>
    <property type="match status" value="1"/>
</dbReference>
<evidence type="ECO:0000259" key="7">
    <source>
        <dbReference type="Pfam" id="PF00441"/>
    </source>
</evidence>
<dbReference type="EMBL" id="CP021361">
    <property type="protein sequence ID" value="ART53770.1"/>
    <property type="molecule type" value="Genomic_DNA"/>
</dbReference>
<organism evidence="10 11">
    <name type="scientific">Acidovorax carolinensis</name>
    <dbReference type="NCBI Taxonomy" id="553814"/>
    <lineage>
        <taxon>Bacteria</taxon>
        <taxon>Pseudomonadati</taxon>
        <taxon>Pseudomonadota</taxon>
        <taxon>Betaproteobacteria</taxon>
        <taxon>Burkholderiales</taxon>
        <taxon>Comamonadaceae</taxon>
        <taxon>Acidovorax</taxon>
    </lineage>
</organism>
<dbReference type="InterPro" id="IPR036250">
    <property type="entry name" value="AcylCo_DH-like_C"/>
</dbReference>
<dbReference type="Gene3D" id="2.40.110.10">
    <property type="entry name" value="Butyryl-CoA Dehydrogenase, subunit A, domain 2"/>
    <property type="match status" value="1"/>
</dbReference>
<gene>
    <name evidence="10" type="ORF">CBP34_17425</name>
</gene>
<protein>
    <submittedName>
        <fullName evidence="10">Acyl-CoA dehydrogenase</fullName>
    </submittedName>
</protein>
<dbReference type="Pfam" id="PF02770">
    <property type="entry name" value="Acyl-CoA_dh_M"/>
    <property type="match status" value="1"/>
</dbReference>
<keyword evidence="4" id="KW-0285">Flavoprotein</keyword>
<dbReference type="PROSITE" id="PS00073">
    <property type="entry name" value="ACYL_COA_DH_2"/>
    <property type="match status" value="1"/>
</dbReference>
<dbReference type="InterPro" id="IPR013786">
    <property type="entry name" value="AcylCoA_DH/ox_N"/>
</dbReference>
<evidence type="ECO:0000313" key="10">
    <source>
        <dbReference type="EMBL" id="ART53770.1"/>
    </source>
</evidence>
<evidence type="ECO:0000256" key="1">
    <source>
        <dbReference type="ARBA" id="ARBA00001974"/>
    </source>
</evidence>
<dbReference type="GO" id="GO:0005737">
    <property type="term" value="C:cytoplasm"/>
    <property type="evidence" value="ECO:0007669"/>
    <property type="project" value="TreeGrafter"/>
</dbReference>
<dbReference type="InterPro" id="IPR050741">
    <property type="entry name" value="Acyl-CoA_dehydrogenase"/>
</dbReference>